<evidence type="ECO:0008006" key="5">
    <source>
        <dbReference type="Google" id="ProtNLM"/>
    </source>
</evidence>
<dbReference type="PANTHER" id="PTHR43619:SF2">
    <property type="entry name" value="S-ADENOSYL-L-METHIONINE-DEPENDENT METHYLTRANSFERASES SUPERFAMILY PROTEIN"/>
    <property type="match status" value="1"/>
</dbReference>
<evidence type="ECO:0000256" key="2">
    <source>
        <dbReference type="ARBA" id="ARBA00022679"/>
    </source>
</evidence>
<proteinExistence type="predicted"/>
<reference evidence="4" key="1">
    <citation type="submission" date="2016-01" db="EMBL/GenBank/DDBJ databases">
        <authorList>
            <person name="Mitreva M."/>
            <person name="Pepin K.H."/>
            <person name="Mihindukulasuriya K.A."/>
            <person name="Fulton R."/>
            <person name="Fronick C."/>
            <person name="O'Laughlin M."/>
            <person name="Miner T."/>
            <person name="Herter B."/>
            <person name="Rosa B.A."/>
            <person name="Cordes M."/>
            <person name="Tomlinson C."/>
            <person name="Wollam A."/>
            <person name="Palsikar V.B."/>
            <person name="Mardis E.R."/>
            <person name="Wilson R.K."/>
        </authorList>
    </citation>
    <scope>NUCLEOTIDE SEQUENCE [LARGE SCALE GENOMIC DNA]</scope>
    <source>
        <strain evidence="4">KA00182</strain>
    </source>
</reference>
<dbReference type="Pfam" id="PF04072">
    <property type="entry name" value="LCM"/>
    <property type="match status" value="1"/>
</dbReference>
<name>A0A134CEF0_9FIRM</name>
<keyword evidence="2" id="KW-0808">Transferase</keyword>
<comment type="caution">
    <text evidence="3">The sequence shown here is derived from an EMBL/GenBank/DDBJ whole genome shotgun (WGS) entry which is preliminary data.</text>
</comment>
<evidence type="ECO:0000313" key="4">
    <source>
        <dbReference type="Proteomes" id="UP000070160"/>
    </source>
</evidence>
<dbReference type="PATRIC" id="fig|1588748.3.peg.1216"/>
<organism evidence="3 4">
    <name type="scientific">Megasphaera hutchinsoni</name>
    <dbReference type="NCBI Taxonomy" id="1588748"/>
    <lineage>
        <taxon>Bacteria</taxon>
        <taxon>Bacillati</taxon>
        <taxon>Bacillota</taxon>
        <taxon>Negativicutes</taxon>
        <taxon>Veillonellales</taxon>
        <taxon>Veillonellaceae</taxon>
        <taxon>Megasphaera</taxon>
    </lineage>
</organism>
<dbReference type="RefSeq" id="WP_062486180.1">
    <property type="nucleotide sequence ID" value="NZ_KQ960953.1"/>
</dbReference>
<dbReference type="GO" id="GO:0032259">
    <property type="term" value="P:methylation"/>
    <property type="evidence" value="ECO:0007669"/>
    <property type="project" value="UniProtKB-KW"/>
</dbReference>
<keyword evidence="1" id="KW-0489">Methyltransferase</keyword>
<dbReference type="GO" id="GO:0008168">
    <property type="term" value="F:methyltransferase activity"/>
    <property type="evidence" value="ECO:0007669"/>
    <property type="project" value="UniProtKB-KW"/>
</dbReference>
<accession>A0A134CEF0</accession>
<sequence length="267" mass="31305">MDTLAGVSSTLLIPLYVRAQDAMQDNPILGDMKAIDIYYSLREKYDFSIFKGKKKSYYGILARATVMDREAKKFLMKYPNSIVISLGAGLDSRFYRIDQGKIEWYNVDFPEVIQLRERYFSPHERIHNIGRSLLDSDWVYEVKNKNKPILCMSEGVFMYFHIDEILALFRILQSAFSSYTIHIDLLSKYLVHKENIHDMCKNMDIPFTWGSQTGKELVELVPHLKQVDLISFTPKLLAIGPWYWKLFAPIMYMMNNRLGIYEYSTKN</sequence>
<dbReference type="SUPFAM" id="SSF53335">
    <property type="entry name" value="S-adenosyl-L-methionine-dependent methyltransferases"/>
    <property type="match status" value="1"/>
</dbReference>
<dbReference type="STRING" id="1588748.HMPREF3182_01259"/>
<dbReference type="InterPro" id="IPR007213">
    <property type="entry name" value="Ppm1/Ppm2/Tcmp"/>
</dbReference>
<dbReference type="PIRSF" id="PIRSF028177">
    <property type="entry name" value="Polyketide_synth_Omtfrase_TcmP"/>
    <property type="match status" value="1"/>
</dbReference>
<gene>
    <name evidence="3" type="ORF">HMPREF3182_01259</name>
</gene>
<evidence type="ECO:0000256" key="1">
    <source>
        <dbReference type="ARBA" id="ARBA00022603"/>
    </source>
</evidence>
<dbReference type="Proteomes" id="UP000070160">
    <property type="component" value="Unassembled WGS sequence"/>
</dbReference>
<dbReference type="EMBL" id="LSDT01000046">
    <property type="protein sequence ID" value="KXB90504.1"/>
    <property type="molecule type" value="Genomic_DNA"/>
</dbReference>
<dbReference type="InterPro" id="IPR029063">
    <property type="entry name" value="SAM-dependent_MTases_sf"/>
</dbReference>
<protein>
    <recommendedName>
        <fullName evidence="5">Tetracenomycin polyketide synthesis O-methyltransferase TcmP</fullName>
    </recommendedName>
</protein>
<dbReference type="PANTHER" id="PTHR43619">
    <property type="entry name" value="S-ADENOSYL-L-METHIONINE-DEPENDENT METHYLTRANSFERASE YKTD-RELATED"/>
    <property type="match status" value="1"/>
</dbReference>
<dbReference type="InterPro" id="IPR016874">
    <property type="entry name" value="TcmP-like"/>
</dbReference>
<evidence type="ECO:0000313" key="3">
    <source>
        <dbReference type="EMBL" id="KXB90504.1"/>
    </source>
</evidence>
<keyword evidence="4" id="KW-1185">Reference proteome</keyword>
<dbReference type="AlphaFoldDB" id="A0A134CEF0"/>
<dbReference type="Gene3D" id="3.40.50.150">
    <property type="entry name" value="Vaccinia Virus protein VP39"/>
    <property type="match status" value="1"/>
</dbReference>